<dbReference type="InterPro" id="IPR036291">
    <property type="entry name" value="NAD(P)-bd_dom_sf"/>
</dbReference>
<dbReference type="CDD" id="cd08276">
    <property type="entry name" value="MDR7"/>
    <property type="match status" value="1"/>
</dbReference>
<dbReference type="InterPro" id="IPR011032">
    <property type="entry name" value="GroES-like_sf"/>
</dbReference>
<dbReference type="InterPro" id="IPR052711">
    <property type="entry name" value="Zinc_ADH-like"/>
</dbReference>
<dbReference type="InterPro" id="IPR020843">
    <property type="entry name" value="ER"/>
</dbReference>
<dbReference type="PANTHER" id="PTHR45033:SF2">
    <property type="entry name" value="ZINC-TYPE ALCOHOL DEHYDROGENASE-LIKE PROTEIN C1773.06C"/>
    <property type="match status" value="1"/>
</dbReference>
<evidence type="ECO:0000313" key="3">
    <source>
        <dbReference type="Proteomes" id="UP000009131"/>
    </source>
</evidence>
<name>G7DUX1_MIXOS</name>
<organism evidence="2 3">
    <name type="scientific">Mixia osmundae (strain CBS 9802 / IAM 14324 / JCM 22182 / KY 12970)</name>
    <dbReference type="NCBI Taxonomy" id="764103"/>
    <lineage>
        <taxon>Eukaryota</taxon>
        <taxon>Fungi</taxon>
        <taxon>Dikarya</taxon>
        <taxon>Basidiomycota</taxon>
        <taxon>Pucciniomycotina</taxon>
        <taxon>Mixiomycetes</taxon>
        <taxon>Mixiales</taxon>
        <taxon>Mixiaceae</taxon>
        <taxon>Mixia</taxon>
    </lineage>
</organism>
<dbReference type="InterPro" id="IPR013149">
    <property type="entry name" value="ADH-like_C"/>
</dbReference>
<dbReference type="STRING" id="764103.G7DUX1"/>
<reference evidence="2 3" key="2">
    <citation type="journal article" date="2012" name="Open Biol.">
        <title>Characteristics of nucleosomes and linker DNA regions on the genome of the basidiomycete Mixia osmundae revealed by mono- and dinucleosome mapping.</title>
        <authorList>
            <person name="Nishida H."/>
            <person name="Kondo S."/>
            <person name="Matsumoto T."/>
            <person name="Suzuki Y."/>
            <person name="Yoshikawa H."/>
            <person name="Taylor T.D."/>
            <person name="Sugiyama J."/>
        </authorList>
    </citation>
    <scope>NUCLEOTIDE SEQUENCE [LARGE SCALE GENOMIC DNA]</scope>
    <source>
        <strain evidence="3">CBS 9802 / IAM 14324 / JCM 22182 / KY 12970</strain>
    </source>
</reference>
<dbReference type="GO" id="GO:0016491">
    <property type="term" value="F:oxidoreductase activity"/>
    <property type="evidence" value="ECO:0007669"/>
    <property type="project" value="InterPro"/>
</dbReference>
<accession>G7DUX1</accession>
<dbReference type="InParanoid" id="G7DUX1"/>
<dbReference type="SUPFAM" id="SSF51735">
    <property type="entry name" value="NAD(P)-binding Rossmann-fold domains"/>
    <property type="match status" value="1"/>
</dbReference>
<dbReference type="AlphaFoldDB" id="G7DUX1"/>
<dbReference type="Gene3D" id="3.40.50.720">
    <property type="entry name" value="NAD(P)-binding Rossmann-like Domain"/>
    <property type="match status" value="1"/>
</dbReference>
<dbReference type="InterPro" id="IPR013154">
    <property type="entry name" value="ADH-like_N"/>
</dbReference>
<dbReference type="Proteomes" id="UP000009131">
    <property type="component" value="Unassembled WGS sequence"/>
</dbReference>
<feature type="domain" description="Enoyl reductase (ER)" evidence="1">
    <location>
        <begin position="50"/>
        <end position="384"/>
    </location>
</feature>
<dbReference type="OrthoDB" id="9930022at2759"/>
<dbReference type="HOGENOM" id="CLU_026673_3_4_1"/>
<dbReference type="eggNOG" id="KOG1198">
    <property type="taxonomic scope" value="Eukaryota"/>
</dbReference>
<dbReference type="Pfam" id="PF08240">
    <property type="entry name" value="ADH_N"/>
    <property type="match status" value="1"/>
</dbReference>
<dbReference type="SUPFAM" id="SSF50129">
    <property type="entry name" value="GroES-like"/>
    <property type="match status" value="1"/>
</dbReference>
<dbReference type="EMBL" id="BABT02000032">
    <property type="protein sequence ID" value="GAA94381.1"/>
    <property type="molecule type" value="Genomic_DNA"/>
</dbReference>
<evidence type="ECO:0000259" key="1">
    <source>
        <dbReference type="SMART" id="SM00829"/>
    </source>
</evidence>
<evidence type="ECO:0000313" key="2">
    <source>
        <dbReference type="EMBL" id="GAA94381.1"/>
    </source>
</evidence>
<reference evidence="2 3" key="1">
    <citation type="journal article" date="2011" name="J. Gen. Appl. Microbiol.">
        <title>Draft genome sequencing of the enigmatic basidiomycete Mixia osmundae.</title>
        <authorList>
            <person name="Nishida H."/>
            <person name="Nagatsuka Y."/>
            <person name="Sugiyama J."/>
        </authorList>
    </citation>
    <scope>NUCLEOTIDE SEQUENCE [LARGE SCALE GENOMIC DNA]</scope>
    <source>
        <strain evidence="3">CBS 9802 / IAM 14324 / JCM 22182 / KY 12970</strain>
    </source>
</reference>
<dbReference type="PANTHER" id="PTHR45033">
    <property type="match status" value="1"/>
</dbReference>
<proteinExistence type="predicted"/>
<keyword evidence="3" id="KW-1185">Reference proteome</keyword>
<dbReference type="Gene3D" id="3.90.180.10">
    <property type="entry name" value="Medium-chain alcohol dehydrogenases, catalytic domain"/>
    <property type="match status" value="1"/>
</dbReference>
<sequence>MPSMSGANRGLADVAGLRGPVPPLARFDLSNMSGGNLPATSKAWRIKAGGQNAETSLFQVEEPVSAPKRGQVLVHIRATSLNYRDQMILKGHYPPPIESKNGGPIPLCDGAGDVIAVGEDVTTLKVGDKVLTTFTGEWQSGDMKAEYWATTLGGPVDGTLTQYRCFEAKGLVHMPPHLSYEEGATLPCAALTAYQALFGFNEPIRAGQTVLLLGTGGVSIHALQQAVAAGAKVIITSSSDEKLARAKKLGAWETINYSTTPEWSTKVRELTNGIGVDKVLEVGGPGTFMQSLKSIKPNGGVFCIGALGGPPPKDSKDNIPITILFSSANVRGIMVGSVQMFEQLNERIMVAHNVKPIIDQVYAFGDVVKAYQHLAKGAFGKIVIKTE</sequence>
<comment type="caution">
    <text evidence="2">The sequence shown here is derived from an EMBL/GenBank/DDBJ whole genome shotgun (WGS) entry which is preliminary data.</text>
</comment>
<protein>
    <recommendedName>
        <fullName evidence="1">Enoyl reductase (ER) domain-containing protein</fullName>
    </recommendedName>
</protein>
<dbReference type="SMART" id="SM00829">
    <property type="entry name" value="PKS_ER"/>
    <property type="match status" value="1"/>
</dbReference>
<dbReference type="Pfam" id="PF00107">
    <property type="entry name" value="ADH_zinc_N"/>
    <property type="match status" value="1"/>
</dbReference>
<gene>
    <name evidence="2" type="primary">Mo01032</name>
    <name evidence="2" type="ORF">E5Q_01032</name>
</gene>